<feature type="chain" id="PRO_5011753687" evidence="1">
    <location>
        <begin position="28"/>
        <end position="312"/>
    </location>
</feature>
<reference evidence="3 4" key="1">
    <citation type="submission" date="2016-10" db="EMBL/GenBank/DDBJ databases">
        <authorList>
            <person name="de Groot N.N."/>
        </authorList>
    </citation>
    <scope>NUCLEOTIDE SEQUENCE [LARGE SCALE GENOMIC DNA]</scope>
    <source>
        <strain evidence="3 4">DSM 19219</strain>
    </source>
</reference>
<dbReference type="GO" id="GO:0033265">
    <property type="term" value="F:choline binding"/>
    <property type="evidence" value="ECO:0007669"/>
    <property type="project" value="InterPro"/>
</dbReference>
<dbReference type="Pfam" id="PF04069">
    <property type="entry name" value="OpuAC"/>
    <property type="match status" value="1"/>
</dbReference>
<dbReference type="GO" id="GO:0042597">
    <property type="term" value="C:periplasmic space"/>
    <property type="evidence" value="ECO:0007669"/>
    <property type="project" value="InterPro"/>
</dbReference>
<feature type="signal peptide" evidence="1">
    <location>
        <begin position="1"/>
        <end position="27"/>
    </location>
</feature>
<evidence type="ECO:0000313" key="3">
    <source>
        <dbReference type="EMBL" id="SDW83260.1"/>
    </source>
</evidence>
<dbReference type="GO" id="GO:0043190">
    <property type="term" value="C:ATP-binding cassette (ABC) transporter complex"/>
    <property type="evidence" value="ECO:0007669"/>
    <property type="project" value="InterPro"/>
</dbReference>
<keyword evidence="4" id="KW-1185">Reference proteome</keyword>
<dbReference type="GO" id="GO:0015871">
    <property type="term" value="P:choline transport"/>
    <property type="evidence" value="ECO:0007669"/>
    <property type="project" value="InterPro"/>
</dbReference>
<dbReference type="RefSeq" id="WP_092568607.1">
    <property type="nucleotide sequence ID" value="NZ_BMXH01000004.1"/>
</dbReference>
<dbReference type="Proteomes" id="UP000198500">
    <property type="component" value="Unassembled WGS sequence"/>
</dbReference>
<keyword evidence="1" id="KW-0732">Signal</keyword>
<accession>A0A1H2WRK1</accession>
<sequence length="312" mass="34408">MFQPMTLRRLASTTLLLPMLVASQVQAQDDTVDFGVPPWPGVTVKSEVAAQLLDAMGYEVKQEELSVNVILSALTQEDIDVYLGGWYPVQEEMIEPLEADGKVIKTAANIDGAMSGLVVPSYVHDAGVETVADLNDHYDRFDGEVQGIEAGTGVNEAILNAIDEDLAGLGDWTLRESSTSAMLAQAEQKMDDEEWVTFVGWEPHWMNVSFDLVYLEDSDDSGVAEIESTVWTVVPASQKESDPELFRFMSQYVVSIEDQNEWVHEHSYEDIPADEVASTWIGDHLDTVEGWLDGVAARDGTSAIEAVRAEFE</sequence>
<dbReference type="Gene3D" id="3.40.190.10">
    <property type="entry name" value="Periplasmic binding protein-like II"/>
    <property type="match status" value="1"/>
</dbReference>
<dbReference type="Gene3D" id="3.40.190.100">
    <property type="entry name" value="Glycine betaine-binding periplasmic protein, domain 2"/>
    <property type="match status" value="1"/>
</dbReference>
<dbReference type="GO" id="GO:0022857">
    <property type="term" value="F:transmembrane transporter activity"/>
    <property type="evidence" value="ECO:0007669"/>
    <property type="project" value="InterPro"/>
</dbReference>
<proteinExistence type="predicted"/>
<dbReference type="AlphaFoldDB" id="A0A1H2WRK1"/>
<feature type="domain" description="ABC-type glycine betaine transport system substrate-binding" evidence="2">
    <location>
        <begin position="30"/>
        <end position="281"/>
    </location>
</feature>
<evidence type="ECO:0000259" key="2">
    <source>
        <dbReference type="Pfam" id="PF04069"/>
    </source>
</evidence>
<protein>
    <submittedName>
        <fullName evidence="3">Glycine betaine/proline transport system substrate-binding protein</fullName>
    </submittedName>
</protein>
<gene>
    <name evidence="3" type="ORF">SAMN05443545_1033</name>
</gene>
<evidence type="ECO:0000313" key="4">
    <source>
        <dbReference type="Proteomes" id="UP000198500"/>
    </source>
</evidence>
<dbReference type="STRING" id="574349.SAMN05443545_1033"/>
<dbReference type="CDD" id="cd13640">
    <property type="entry name" value="PBP2_ChoX"/>
    <property type="match status" value="1"/>
</dbReference>
<dbReference type="OrthoDB" id="9787902at2"/>
<evidence type="ECO:0000256" key="1">
    <source>
        <dbReference type="SAM" id="SignalP"/>
    </source>
</evidence>
<organism evidence="3 4">
    <name type="scientific">Aidingimonas halophila</name>
    <dbReference type="NCBI Taxonomy" id="574349"/>
    <lineage>
        <taxon>Bacteria</taxon>
        <taxon>Pseudomonadati</taxon>
        <taxon>Pseudomonadota</taxon>
        <taxon>Gammaproteobacteria</taxon>
        <taxon>Oceanospirillales</taxon>
        <taxon>Halomonadaceae</taxon>
        <taxon>Aidingimonas</taxon>
    </lineage>
</organism>
<dbReference type="SUPFAM" id="SSF53850">
    <property type="entry name" value="Periplasmic binding protein-like II"/>
    <property type="match status" value="1"/>
</dbReference>
<name>A0A1H2WRK1_9GAMM</name>
<dbReference type="EMBL" id="FNNI01000003">
    <property type="protein sequence ID" value="SDW83260.1"/>
    <property type="molecule type" value="Genomic_DNA"/>
</dbReference>
<dbReference type="InterPro" id="IPR017783">
    <property type="entry name" value="ABC_choline_sub-bd"/>
</dbReference>
<dbReference type="InterPro" id="IPR007210">
    <property type="entry name" value="ABC_Gly_betaine_transp_sub-bd"/>
</dbReference>